<sequence length="76" mass="8616">MKPTNTDNITCLLLGHNFYKKELTDKSKDEVVCKNCGTQIVMTKNGDLDTSAANDKTFETALRQLFLLRRKMTSCL</sequence>
<dbReference type="Proteomes" id="UP000184522">
    <property type="component" value="Unassembled WGS sequence"/>
</dbReference>
<dbReference type="AlphaFoldDB" id="A0A1M5NCS6"/>
<accession>A0A1M5NCS6</accession>
<organism evidence="1 2">
    <name type="scientific">Winogradskyella jejuensis</name>
    <dbReference type="NCBI Taxonomy" id="1089305"/>
    <lineage>
        <taxon>Bacteria</taxon>
        <taxon>Pseudomonadati</taxon>
        <taxon>Bacteroidota</taxon>
        <taxon>Flavobacteriia</taxon>
        <taxon>Flavobacteriales</taxon>
        <taxon>Flavobacteriaceae</taxon>
        <taxon>Winogradskyella</taxon>
    </lineage>
</organism>
<protein>
    <submittedName>
        <fullName evidence="1">Uncharacterized protein</fullName>
    </submittedName>
</protein>
<dbReference type="RefSeq" id="WP_073084111.1">
    <property type="nucleotide sequence ID" value="NZ_FQWS01000001.1"/>
</dbReference>
<dbReference type="EMBL" id="FQWS01000001">
    <property type="protein sequence ID" value="SHG86783.1"/>
    <property type="molecule type" value="Genomic_DNA"/>
</dbReference>
<evidence type="ECO:0000313" key="2">
    <source>
        <dbReference type="Proteomes" id="UP000184522"/>
    </source>
</evidence>
<name>A0A1M5NCS6_9FLAO</name>
<evidence type="ECO:0000313" key="1">
    <source>
        <dbReference type="EMBL" id="SHG86783.1"/>
    </source>
</evidence>
<keyword evidence="2" id="KW-1185">Reference proteome</keyword>
<dbReference type="OrthoDB" id="1447587at2"/>
<dbReference type="STRING" id="1089305.SAMN05444148_1142"/>
<gene>
    <name evidence="1" type="ORF">SAMN05444148_1142</name>
</gene>
<proteinExistence type="predicted"/>
<reference evidence="2" key="1">
    <citation type="submission" date="2016-11" db="EMBL/GenBank/DDBJ databases">
        <authorList>
            <person name="Varghese N."/>
            <person name="Submissions S."/>
        </authorList>
    </citation>
    <scope>NUCLEOTIDE SEQUENCE [LARGE SCALE GENOMIC DNA]</scope>
    <source>
        <strain evidence="2">DSM 25330</strain>
    </source>
</reference>